<organism evidence="1 2">
    <name type="scientific">Streptomyces venezuelae</name>
    <dbReference type="NCBI Taxonomy" id="54571"/>
    <lineage>
        <taxon>Bacteria</taxon>
        <taxon>Bacillati</taxon>
        <taxon>Actinomycetota</taxon>
        <taxon>Actinomycetes</taxon>
        <taxon>Kitasatosporales</taxon>
        <taxon>Streptomycetaceae</taxon>
        <taxon>Streptomyces</taxon>
    </lineage>
</organism>
<evidence type="ECO:0000313" key="1">
    <source>
        <dbReference type="EMBL" id="QES25868.1"/>
    </source>
</evidence>
<protein>
    <submittedName>
        <fullName evidence="1">Uncharacterized protein</fullName>
    </submittedName>
</protein>
<keyword evidence="2" id="KW-1185">Reference proteome</keyword>
<dbReference type="Proteomes" id="UP000323046">
    <property type="component" value="Chromosome"/>
</dbReference>
<gene>
    <name evidence="1" type="ORF">DEJ47_04825</name>
</gene>
<sequence>MVPLGRAGGRVTRDLLQRCPAGAVVVALVMDDDELLPLLTLSEAQGVVGVLAAVVAGQRVDGEVAGRLLSELAARVPSRD</sequence>
<proteinExistence type="predicted"/>
<dbReference type="EMBL" id="CP029193">
    <property type="protein sequence ID" value="QES25868.1"/>
    <property type="molecule type" value="Genomic_DNA"/>
</dbReference>
<reference evidence="1 2" key="1">
    <citation type="submission" date="2018-05" db="EMBL/GenBank/DDBJ databases">
        <title>Streptomyces venezuelae.</title>
        <authorList>
            <person name="Kim W."/>
            <person name="Lee N."/>
            <person name="Cho B.-K."/>
        </authorList>
    </citation>
    <scope>NUCLEOTIDE SEQUENCE [LARGE SCALE GENOMIC DNA]</scope>
    <source>
        <strain evidence="1 2">ATCC 14583</strain>
    </source>
</reference>
<evidence type="ECO:0000313" key="2">
    <source>
        <dbReference type="Proteomes" id="UP000323046"/>
    </source>
</evidence>
<dbReference type="AlphaFoldDB" id="A0A5P2B7V5"/>
<name>A0A5P2B7V5_STRVZ</name>
<accession>A0A5P2B7V5</accession>